<proteinExistence type="predicted"/>
<protein>
    <submittedName>
        <fullName evidence="2">Uncharacterized protein</fullName>
    </submittedName>
</protein>
<dbReference type="AlphaFoldDB" id="A0A162XJN8"/>
<organism evidence="2 3">
    <name type="scientific">Phycomyces blakesleeanus (strain ATCC 8743b / DSM 1359 / FGSC 10004 / NBRC 33097 / NRRL 1555)</name>
    <dbReference type="NCBI Taxonomy" id="763407"/>
    <lineage>
        <taxon>Eukaryota</taxon>
        <taxon>Fungi</taxon>
        <taxon>Fungi incertae sedis</taxon>
        <taxon>Mucoromycota</taxon>
        <taxon>Mucoromycotina</taxon>
        <taxon>Mucoromycetes</taxon>
        <taxon>Mucorales</taxon>
        <taxon>Phycomycetaceae</taxon>
        <taxon>Phycomyces</taxon>
    </lineage>
</organism>
<dbReference type="VEuPathDB" id="FungiDB:PHYBLDRAFT_143601"/>
<sequence>MSTPAVALPSKKTSSSPALESSLVEGLRKEAYSELHRQVEPYNDKFVANMRHIEAIEGSGVPFQTLFGSLSSDTTGSEKSKHNQNVDTLEDLITTIGKGSIKDYSVFTEWELSKNPHMAYDDQGEYGNLW</sequence>
<keyword evidence="3" id="KW-1185">Reference proteome</keyword>
<dbReference type="RefSeq" id="XP_018293385.1">
    <property type="nucleotide sequence ID" value="XM_018431023.1"/>
</dbReference>
<gene>
    <name evidence="2" type="ORF">PHYBLDRAFT_143601</name>
</gene>
<reference evidence="3" key="1">
    <citation type="submission" date="2015-06" db="EMBL/GenBank/DDBJ databases">
        <title>Expansion of signal transduction pathways in fungi by whole-genome duplication.</title>
        <authorList>
            <consortium name="DOE Joint Genome Institute"/>
            <person name="Corrochano L.M."/>
            <person name="Kuo A."/>
            <person name="Marcet-Houben M."/>
            <person name="Polaino S."/>
            <person name="Salamov A."/>
            <person name="Villalobos J.M."/>
            <person name="Alvarez M.I."/>
            <person name="Avalos J."/>
            <person name="Benito E.P."/>
            <person name="Benoit I."/>
            <person name="Burger G."/>
            <person name="Camino L.P."/>
            <person name="Canovas D."/>
            <person name="Cerda-Olmedo E."/>
            <person name="Cheng J.-F."/>
            <person name="Dominguez A."/>
            <person name="Elias M."/>
            <person name="Eslava A.P."/>
            <person name="Glaser F."/>
            <person name="Grimwood J."/>
            <person name="Gutierrez G."/>
            <person name="Heitman J."/>
            <person name="Henrissat B."/>
            <person name="Iturriaga E.A."/>
            <person name="Lang B.F."/>
            <person name="Lavin J.L."/>
            <person name="Lee S."/>
            <person name="Li W."/>
            <person name="Lindquist E."/>
            <person name="Lopez-Garcia S."/>
            <person name="Luque E.M."/>
            <person name="Marcos A.T."/>
            <person name="Martin J."/>
            <person name="McCluskey K."/>
            <person name="Medina H.R."/>
            <person name="Miralles-Duran A."/>
            <person name="Miyazaki A."/>
            <person name="Munoz-Torres E."/>
            <person name="Oguiza J.A."/>
            <person name="Ohm R."/>
            <person name="Olmedo M."/>
            <person name="Orejas M."/>
            <person name="Ortiz-Castellanos L."/>
            <person name="Pisabarro A.G."/>
            <person name="Rodriguez-Romero J."/>
            <person name="Ruiz-Herrera J."/>
            <person name="Ruiz-Vazquez R."/>
            <person name="Sanz C."/>
            <person name="Schackwitz W."/>
            <person name="Schmutz J."/>
            <person name="Shahriari M."/>
            <person name="Shelest E."/>
            <person name="Silva-Franco F."/>
            <person name="Soanes D."/>
            <person name="Syed K."/>
            <person name="Tagua V.G."/>
            <person name="Talbot N.J."/>
            <person name="Thon M."/>
            <person name="De vries R.P."/>
            <person name="Wiebenga A."/>
            <person name="Yadav J.S."/>
            <person name="Braun E.L."/>
            <person name="Baker S."/>
            <person name="Garre V."/>
            <person name="Horwitz B."/>
            <person name="Torres-Martinez S."/>
            <person name="Idnurm A."/>
            <person name="Herrera-Estrella A."/>
            <person name="Gabaldon T."/>
            <person name="Grigoriev I.V."/>
        </authorList>
    </citation>
    <scope>NUCLEOTIDE SEQUENCE [LARGE SCALE GENOMIC DNA]</scope>
    <source>
        <strain evidence="3">NRRL 1555(-)</strain>
    </source>
</reference>
<dbReference type="GeneID" id="28991929"/>
<evidence type="ECO:0000313" key="2">
    <source>
        <dbReference type="EMBL" id="OAD75345.1"/>
    </source>
</evidence>
<accession>A0A162XJN8</accession>
<feature type="region of interest" description="Disordered" evidence="1">
    <location>
        <begin position="1"/>
        <end position="21"/>
    </location>
</feature>
<dbReference type="EMBL" id="KV440977">
    <property type="protein sequence ID" value="OAD75345.1"/>
    <property type="molecule type" value="Genomic_DNA"/>
</dbReference>
<name>A0A162XJN8_PHYB8</name>
<evidence type="ECO:0000256" key="1">
    <source>
        <dbReference type="SAM" id="MobiDB-lite"/>
    </source>
</evidence>
<evidence type="ECO:0000313" key="3">
    <source>
        <dbReference type="Proteomes" id="UP000077315"/>
    </source>
</evidence>
<dbReference type="OrthoDB" id="2257833at2759"/>
<dbReference type="Proteomes" id="UP000077315">
    <property type="component" value="Unassembled WGS sequence"/>
</dbReference>
<dbReference type="InParanoid" id="A0A162XJN8"/>